<gene>
    <name evidence="2" type="ORF">B0H15DRAFT_950453</name>
</gene>
<feature type="region of interest" description="Disordered" evidence="1">
    <location>
        <begin position="1"/>
        <end position="29"/>
    </location>
</feature>
<keyword evidence="3" id="KW-1185">Reference proteome</keyword>
<proteinExistence type="predicted"/>
<name>A0AAD6XL83_9AGAR</name>
<evidence type="ECO:0000256" key="1">
    <source>
        <dbReference type="SAM" id="MobiDB-lite"/>
    </source>
</evidence>
<protein>
    <submittedName>
        <fullName evidence="2">Uncharacterized protein</fullName>
    </submittedName>
</protein>
<sequence>MTTTRPARPYIGPCSESSPISRRRRSVESSSRLLAGAAVGRDLRREKRGGQIKIKIRVFHYALELEATKGTRARKGTKSKKNSIGAPIIWRWPSEGRHHPPSMQRWVFDAPRPAPRRCTILHARYINASRRAFPTRRTPKFPPRSRLKAPRTSHVAHAPKRQVAPPRRALPIAPACTGPPHASVFSRLLSVHLAPHRFLPRTKRLPYILPSIASSVGFVRSACPFLRATGGWSTGARLTRGGSGSGRRSSNAAPSAVCRSIPSASAALRASLS</sequence>
<dbReference type="AlphaFoldDB" id="A0AAD6XL83"/>
<comment type="caution">
    <text evidence="2">The sequence shown here is derived from an EMBL/GenBank/DDBJ whole genome shotgun (WGS) entry which is preliminary data.</text>
</comment>
<evidence type="ECO:0000313" key="2">
    <source>
        <dbReference type="EMBL" id="KAJ7086343.1"/>
    </source>
</evidence>
<dbReference type="EMBL" id="JARJCN010000031">
    <property type="protein sequence ID" value="KAJ7086343.1"/>
    <property type="molecule type" value="Genomic_DNA"/>
</dbReference>
<organism evidence="2 3">
    <name type="scientific">Mycena belliarum</name>
    <dbReference type="NCBI Taxonomy" id="1033014"/>
    <lineage>
        <taxon>Eukaryota</taxon>
        <taxon>Fungi</taxon>
        <taxon>Dikarya</taxon>
        <taxon>Basidiomycota</taxon>
        <taxon>Agaricomycotina</taxon>
        <taxon>Agaricomycetes</taxon>
        <taxon>Agaricomycetidae</taxon>
        <taxon>Agaricales</taxon>
        <taxon>Marasmiineae</taxon>
        <taxon>Mycenaceae</taxon>
        <taxon>Mycena</taxon>
    </lineage>
</organism>
<reference evidence="2" key="1">
    <citation type="submission" date="2023-03" db="EMBL/GenBank/DDBJ databases">
        <title>Massive genome expansion in bonnet fungi (Mycena s.s.) driven by repeated elements and novel gene families across ecological guilds.</title>
        <authorList>
            <consortium name="Lawrence Berkeley National Laboratory"/>
            <person name="Harder C.B."/>
            <person name="Miyauchi S."/>
            <person name="Viragh M."/>
            <person name="Kuo A."/>
            <person name="Thoen E."/>
            <person name="Andreopoulos B."/>
            <person name="Lu D."/>
            <person name="Skrede I."/>
            <person name="Drula E."/>
            <person name="Henrissat B."/>
            <person name="Morin E."/>
            <person name="Kohler A."/>
            <person name="Barry K."/>
            <person name="LaButti K."/>
            <person name="Morin E."/>
            <person name="Salamov A."/>
            <person name="Lipzen A."/>
            <person name="Mereny Z."/>
            <person name="Hegedus B."/>
            <person name="Baldrian P."/>
            <person name="Stursova M."/>
            <person name="Weitz H."/>
            <person name="Taylor A."/>
            <person name="Grigoriev I.V."/>
            <person name="Nagy L.G."/>
            <person name="Martin F."/>
            <person name="Kauserud H."/>
        </authorList>
    </citation>
    <scope>NUCLEOTIDE SEQUENCE</scope>
    <source>
        <strain evidence="2">CBHHK173m</strain>
    </source>
</reference>
<feature type="region of interest" description="Disordered" evidence="1">
    <location>
        <begin position="234"/>
        <end position="255"/>
    </location>
</feature>
<feature type="region of interest" description="Disordered" evidence="1">
    <location>
        <begin position="135"/>
        <end position="164"/>
    </location>
</feature>
<dbReference type="Proteomes" id="UP001222325">
    <property type="component" value="Unassembled WGS sequence"/>
</dbReference>
<accession>A0AAD6XL83</accession>
<evidence type="ECO:0000313" key="3">
    <source>
        <dbReference type="Proteomes" id="UP001222325"/>
    </source>
</evidence>
<feature type="compositionally biased region" description="Basic residues" evidence="1">
    <location>
        <begin position="135"/>
        <end position="151"/>
    </location>
</feature>